<proteinExistence type="predicted"/>
<name>A0ABP8BKX0_9ACTN</name>
<evidence type="ECO:0000313" key="1">
    <source>
        <dbReference type="EMBL" id="GAA4209308.1"/>
    </source>
</evidence>
<accession>A0ABP8BKX0</accession>
<dbReference type="EMBL" id="BAABAQ010000020">
    <property type="protein sequence ID" value="GAA4209308.1"/>
    <property type="molecule type" value="Genomic_DNA"/>
</dbReference>
<organism evidence="1 2">
    <name type="scientific">Streptosporangium oxazolinicum</name>
    <dbReference type="NCBI Taxonomy" id="909287"/>
    <lineage>
        <taxon>Bacteria</taxon>
        <taxon>Bacillati</taxon>
        <taxon>Actinomycetota</taxon>
        <taxon>Actinomycetes</taxon>
        <taxon>Streptosporangiales</taxon>
        <taxon>Streptosporangiaceae</taxon>
        <taxon>Streptosporangium</taxon>
    </lineage>
</organism>
<evidence type="ECO:0000313" key="2">
    <source>
        <dbReference type="Proteomes" id="UP001501251"/>
    </source>
</evidence>
<dbReference type="RefSeq" id="WP_344923138.1">
    <property type="nucleotide sequence ID" value="NZ_BAABAQ010000020.1"/>
</dbReference>
<gene>
    <name evidence="1" type="ORF">GCM10022252_75610</name>
</gene>
<comment type="caution">
    <text evidence="1">The sequence shown here is derived from an EMBL/GenBank/DDBJ whole genome shotgun (WGS) entry which is preliminary data.</text>
</comment>
<reference evidence="2" key="1">
    <citation type="journal article" date="2019" name="Int. J. Syst. Evol. Microbiol.">
        <title>The Global Catalogue of Microorganisms (GCM) 10K type strain sequencing project: providing services to taxonomists for standard genome sequencing and annotation.</title>
        <authorList>
            <consortium name="The Broad Institute Genomics Platform"/>
            <consortium name="The Broad Institute Genome Sequencing Center for Infectious Disease"/>
            <person name="Wu L."/>
            <person name="Ma J."/>
        </authorList>
    </citation>
    <scope>NUCLEOTIDE SEQUENCE [LARGE SCALE GENOMIC DNA]</scope>
    <source>
        <strain evidence="2">JCM 17388</strain>
    </source>
</reference>
<protein>
    <submittedName>
        <fullName evidence="1">Uncharacterized protein</fullName>
    </submittedName>
</protein>
<sequence length="85" mass="9386">MATLLVITWAGGRTLRCDARCYTARKDTPCDCVCDRANHGAGLEAALILTRKQVQAWIAAARRREEVTDVEIGLEVQNIPLFDLA</sequence>
<dbReference type="Proteomes" id="UP001501251">
    <property type="component" value="Unassembled WGS sequence"/>
</dbReference>
<keyword evidence="2" id="KW-1185">Reference proteome</keyword>